<accession>A0ABQ2NHL7</accession>
<dbReference type="Proteomes" id="UP000620064">
    <property type="component" value="Unassembled WGS sequence"/>
</dbReference>
<evidence type="ECO:0000259" key="1">
    <source>
        <dbReference type="Pfam" id="PF11845"/>
    </source>
</evidence>
<dbReference type="Pfam" id="PF11845">
    <property type="entry name" value="Tll0287-like"/>
    <property type="match status" value="1"/>
</dbReference>
<dbReference type="PROSITE" id="PS51257">
    <property type="entry name" value="PROKAR_LIPOPROTEIN"/>
    <property type="match status" value="1"/>
</dbReference>
<evidence type="ECO:0000313" key="2">
    <source>
        <dbReference type="EMBL" id="GGP02470.1"/>
    </source>
</evidence>
<dbReference type="InterPro" id="IPR021796">
    <property type="entry name" value="Tll0287-like_dom"/>
</dbReference>
<feature type="domain" description="Tll0287-like" evidence="1">
    <location>
        <begin position="49"/>
        <end position="189"/>
    </location>
</feature>
<protein>
    <recommendedName>
        <fullName evidence="1">Tll0287-like domain-containing protein</fullName>
    </recommendedName>
</protein>
<gene>
    <name evidence="2" type="ORF">GCM10010992_06980</name>
</gene>
<dbReference type="RefSeq" id="WP_188616688.1">
    <property type="nucleotide sequence ID" value="NZ_BMLV01000001.1"/>
</dbReference>
<sequence length="190" mass="21566">MKKKLFLSIVLLSFIGCKKTEKKVEIIPETKVEEKVLKQKSLNFALETKELLGKNLQEKIKEGGAENALNFCNINAIPLTKSISDKYKTNIKRVSDQPRNQLNTASEKEKKHINLFKERIAKGEELKPELVDNQLYVPIVTNAMCLQCHGNIEDNNPLLAAKIKKLYPEDKATGYSENQVRGIFVVDLPK</sequence>
<name>A0ABQ2NHL7_9FLAO</name>
<reference evidence="3" key="1">
    <citation type="journal article" date="2019" name="Int. J. Syst. Evol. Microbiol.">
        <title>The Global Catalogue of Microorganisms (GCM) 10K type strain sequencing project: providing services to taxonomists for standard genome sequencing and annotation.</title>
        <authorList>
            <consortium name="The Broad Institute Genomics Platform"/>
            <consortium name="The Broad Institute Genome Sequencing Center for Infectious Disease"/>
            <person name="Wu L."/>
            <person name="Ma J."/>
        </authorList>
    </citation>
    <scope>NUCLEOTIDE SEQUENCE [LARGE SCALE GENOMIC DNA]</scope>
    <source>
        <strain evidence="3">CGMCC 1.7656</strain>
    </source>
</reference>
<organism evidence="2 3">
    <name type="scientific">Cloacibacterium rupense</name>
    <dbReference type="NCBI Taxonomy" id="517423"/>
    <lineage>
        <taxon>Bacteria</taxon>
        <taxon>Pseudomonadati</taxon>
        <taxon>Bacteroidota</taxon>
        <taxon>Flavobacteriia</taxon>
        <taxon>Flavobacteriales</taxon>
        <taxon>Weeksellaceae</taxon>
    </lineage>
</organism>
<comment type="caution">
    <text evidence="2">The sequence shown here is derived from an EMBL/GenBank/DDBJ whole genome shotgun (WGS) entry which is preliminary data.</text>
</comment>
<dbReference type="EMBL" id="BMLV01000001">
    <property type="protein sequence ID" value="GGP02470.1"/>
    <property type="molecule type" value="Genomic_DNA"/>
</dbReference>
<evidence type="ECO:0000313" key="3">
    <source>
        <dbReference type="Proteomes" id="UP000620064"/>
    </source>
</evidence>
<proteinExistence type="predicted"/>
<keyword evidence="3" id="KW-1185">Reference proteome</keyword>